<accession>A0A1N7IGS5</accession>
<evidence type="ECO:0000256" key="6">
    <source>
        <dbReference type="ARBA" id="ARBA00023157"/>
    </source>
</evidence>
<dbReference type="RefSeq" id="WP_076354616.1">
    <property type="nucleotide sequence ID" value="NZ_CP033926.1"/>
</dbReference>
<gene>
    <name evidence="13" type="ORF">EG359_11065</name>
    <name evidence="14" type="ORF">SAMN05421768_105135</name>
</gene>
<dbReference type="InterPro" id="IPR050924">
    <property type="entry name" value="Peroxiredoxin_BCP/PrxQ"/>
</dbReference>
<evidence type="ECO:0000313" key="14">
    <source>
        <dbReference type="EMBL" id="SIS36242.1"/>
    </source>
</evidence>
<dbReference type="PROSITE" id="PS51352">
    <property type="entry name" value="THIOREDOXIN_2"/>
    <property type="match status" value="1"/>
</dbReference>
<dbReference type="GO" id="GO:0034599">
    <property type="term" value="P:cellular response to oxidative stress"/>
    <property type="evidence" value="ECO:0007669"/>
    <property type="project" value="TreeGrafter"/>
</dbReference>
<dbReference type="GO" id="GO:0008379">
    <property type="term" value="F:thioredoxin peroxidase activity"/>
    <property type="evidence" value="ECO:0007669"/>
    <property type="project" value="TreeGrafter"/>
</dbReference>
<evidence type="ECO:0000259" key="12">
    <source>
        <dbReference type="PROSITE" id="PS51352"/>
    </source>
</evidence>
<evidence type="ECO:0000256" key="5">
    <source>
        <dbReference type="ARBA" id="ARBA00023002"/>
    </source>
</evidence>
<dbReference type="AlphaFoldDB" id="A0A1N7IGS5"/>
<evidence type="ECO:0000256" key="4">
    <source>
        <dbReference type="ARBA" id="ARBA00022862"/>
    </source>
</evidence>
<reference evidence="14 15" key="1">
    <citation type="submission" date="2017-01" db="EMBL/GenBank/DDBJ databases">
        <authorList>
            <person name="Mah S.A."/>
            <person name="Swanson W.J."/>
            <person name="Moy G.W."/>
            <person name="Vacquier V.D."/>
        </authorList>
    </citation>
    <scope>NUCLEOTIDE SEQUENCE [LARGE SCALE GENOMIC DNA]</scope>
    <source>
        <strain evidence="14 15">DSM 16927</strain>
    </source>
</reference>
<keyword evidence="3" id="KW-0575">Peroxidase</keyword>
<dbReference type="Proteomes" id="UP000186106">
    <property type="component" value="Unassembled WGS sequence"/>
</dbReference>
<evidence type="ECO:0000256" key="7">
    <source>
        <dbReference type="ARBA" id="ARBA00023284"/>
    </source>
</evidence>
<keyword evidence="7" id="KW-0676">Redox-active center</keyword>
<comment type="catalytic activity">
    <reaction evidence="11">
        <text>a hydroperoxide + [thioredoxin]-dithiol = an alcohol + [thioredoxin]-disulfide + H2O</text>
        <dbReference type="Rhea" id="RHEA:62620"/>
        <dbReference type="Rhea" id="RHEA-COMP:10698"/>
        <dbReference type="Rhea" id="RHEA-COMP:10700"/>
        <dbReference type="ChEBI" id="CHEBI:15377"/>
        <dbReference type="ChEBI" id="CHEBI:29950"/>
        <dbReference type="ChEBI" id="CHEBI:30879"/>
        <dbReference type="ChEBI" id="CHEBI:35924"/>
        <dbReference type="ChEBI" id="CHEBI:50058"/>
        <dbReference type="EC" id="1.11.1.24"/>
    </reaction>
</comment>
<dbReference type="PANTHER" id="PTHR42801:SF7">
    <property type="entry name" value="SLL1159 PROTEIN"/>
    <property type="match status" value="1"/>
</dbReference>
<dbReference type="EMBL" id="FTNZ01000005">
    <property type="protein sequence ID" value="SIS36242.1"/>
    <property type="molecule type" value="Genomic_DNA"/>
</dbReference>
<dbReference type="EMBL" id="CP033926">
    <property type="protein sequence ID" value="AZB00132.1"/>
    <property type="molecule type" value="Genomic_DNA"/>
</dbReference>
<dbReference type="STRING" id="112234.SAMN05421768_105135"/>
<evidence type="ECO:0000256" key="1">
    <source>
        <dbReference type="ARBA" id="ARBA00003330"/>
    </source>
</evidence>
<keyword evidence="16" id="KW-1185">Reference proteome</keyword>
<dbReference type="KEGG" id="cjt:EG359_11065"/>
<dbReference type="Gene3D" id="3.40.30.10">
    <property type="entry name" value="Glutaredoxin"/>
    <property type="match status" value="1"/>
</dbReference>
<evidence type="ECO:0000313" key="16">
    <source>
        <dbReference type="Proteomes" id="UP000279541"/>
    </source>
</evidence>
<dbReference type="OrthoDB" id="9809746at2"/>
<evidence type="ECO:0000256" key="8">
    <source>
        <dbReference type="ARBA" id="ARBA00032824"/>
    </source>
</evidence>
<evidence type="ECO:0000256" key="3">
    <source>
        <dbReference type="ARBA" id="ARBA00022559"/>
    </source>
</evidence>
<protein>
    <recommendedName>
        <fullName evidence="2">thioredoxin-dependent peroxiredoxin</fullName>
        <ecNumber evidence="2">1.11.1.24</ecNumber>
    </recommendedName>
    <alternativeName>
        <fullName evidence="8">Thioredoxin peroxidase</fullName>
    </alternativeName>
    <alternativeName>
        <fullName evidence="10">Thioredoxin-dependent peroxiredoxin Bcp</fullName>
    </alternativeName>
</protein>
<dbReference type="GO" id="GO:0045454">
    <property type="term" value="P:cell redox homeostasis"/>
    <property type="evidence" value="ECO:0007669"/>
    <property type="project" value="TreeGrafter"/>
</dbReference>
<dbReference type="InterPro" id="IPR036249">
    <property type="entry name" value="Thioredoxin-like_sf"/>
</dbReference>
<dbReference type="CDD" id="cd02970">
    <property type="entry name" value="PRX_like2"/>
    <property type="match status" value="1"/>
</dbReference>
<dbReference type="InterPro" id="IPR000866">
    <property type="entry name" value="AhpC/TSA"/>
</dbReference>
<reference evidence="13 16" key="2">
    <citation type="submission" date="2018-11" db="EMBL/GenBank/DDBJ databases">
        <title>Proposal to divide the Flavobacteriaceae and reorganize its genera based on Amino Acid Identity values calculated from whole genome sequences.</title>
        <authorList>
            <person name="Nicholson A.C."/>
            <person name="Gulvik C.A."/>
            <person name="Whitney A.M."/>
            <person name="Humrighouse B.W."/>
            <person name="Bell M."/>
            <person name="Holmes B."/>
            <person name="Steigerwalt A.G."/>
            <person name="Villarma A."/>
            <person name="Sheth M."/>
            <person name="Batra D."/>
            <person name="Pryor J."/>
            <person name="Bernardet J.-F."/>
            <person name="Hugo C."/>
            <person name="Kampfer P."/>
            <person name="Newman J."/>
            <person name="McQuiston J.R."/>
        </authorList>
    </citation>
    <scope>NUCLEOTIDE SEQUENCE [LARGE SCALE GENOMIC DNA]</scope>
    <source>
        <strain evidence="13 16">DSM 16927</strain>
    </source>
</reference>
<evidence type="ECO:0000256" key="9">
    <source>
        <dbReference type="ARBA" id="ARBA00038489"/>
    </source>
</evidence>
<evidence type="ECO:0000256" key="11">
    <source>
        <dbReference type="ARBA" id="ARBA00049091"/>
    </source>
</evidence>
<organism evidence="14 15">
    <name type="scientific">Chryseobacterium joostei</name>
    <dbReference type="NCBI Taxonomy" id="112234"/>
    <lineage>
        <taxon>Bacteria</taxon>
        <taxon>Pseudomonadati</taxon>
        <taxon>Bacteroidota</taxon>
        <taxon>Flavobacteriia</taxon>
        <taxon>Flavobacteriales</taxon>
        <taxon>Weeksellaceae</taxon>
        <taxon>Chryseobacterium group</taxon>
        <taxon>Chryseobacterium</taxon>
    </lineage>
</organism>
<proteinExistence type="inferred from homology"/>
<evidence type="ECO:0000256" key="2">
    <source>
        <dbReference type="ARBA" id="ARBA00013017"/>
    </source>
</evidence>
<evidence type="ECO:0000313" key="13">
    <source>
        <dbReference type="EMBL" id="AZB00132.1"/>
    </source>
</evidence>
<dbReference type="GO" id="GO:0005737">
    <property type="term" value="C:cytoplasm"/>
    <property type="evidence" value="ECO:0007669"/>
    <property type="project" value="TreeGrafter"/>
</dbReference>
<name>A0A1N7IGS5_9FLAO</name>
<dbReference type="Pfam" id="PF00578">
    <property type="entry name" value="AhpC-TSA"/>
    <property type="match status" value="1"/>
</dbReference>
<sequence>MNTTLSMQIEQLNRELSSQLPQEIVEAFAESIEDLKSKKMQENSIQIGEEIPEFSLPNTQGEIINSVEVSKNGKIILAFYRGSWCPYCNLELKFLQDNLSRIKDKNAVLLAISPQSPEHSLVLAEKNNLEFEILTDTDNAFAEKLGIVFQLQDFVLPYYQALGIHLSDYNKNNDNKLPVPAVFVIDENRIVTYKFLDVNYMSRVNVEELIEAL</sequence>
<dbReference type="Proteomes" id="UP000279541">
    <property type="component" value="Chromosome"/>
</dbReference>
<keyword evidence="5" id="KW-0560">Oxidoreductase</keyword>
<dbReference type="InterPro" id="IPR013766">
    <property type="entry name" value="Thioredoxin_domain"/>
</dbReference>
<feature type="domain" description="Thioredoxin" evidence="12">
    <location>
        <begin position="45"/>
        <end position="213"/>
    </location>
</feature>
<dbReference type="EC" id="1.11.1.24" evidence="2"/>
<keyword evidence="6" id="KW-1015">Disulfide bond</keyword>
<evidence type="ECO:0000313" key="15">
    <source>
        <dbReference type="Proteomes" id="UP000186106"/>
    </source>
</evidence>
<dbReference type="PANTHER" id="PTHR42801">
    <property type="entry name" value="THIOREDOXIN-DEPENDENT PEROXIDE REDUCTASE"/>
    <property type="match status" value="1"/>
</dbReference>
<comment type="function">
    <text evidence="1">Thiol-specific peroxidase that catalyzes the reduction of hydrogen peroxide and organic hydroperoxides to water and alcohols, respectively. Plays a role in cell protection against oxidative stress by detoxifying peroxides and as sensor of hydrogen peroxide-mediated signaling events.</text>
</comment>
<dbReference type="SUPFAM" id="SSF52833">
    <property type="entry name" value="Thioredoxin-like"/>
    <property type="match status" value="1"/>
</dbReference>
<evidence type="ECO:0000256" key="10">
    <source>
        <dbReference type="ARBA" id="ARBA00042639"/>
    </source>
</evidence>
<keyword evidence="4" id="KW-0049">Antioxidant</keyword>
<comment type="similarity">
    <text evidence="9">Belongs to the peroxiredoxin family. BCP/PrxQ subfamily.</text>
</comment>